<dbReference type="PROSITE" id="PS00758">
    <property type="entry name" value="ARGE_DAPE_CPG2_1"/>
    <property type="match status" value="1"/>
</dbReference>
<feature type="domain" description="Peptidase M20 dimerisation" evidence="4">
    <location>
        <begin position="214"/>
        <end position="308"/>
    </location>
</feature>
<comment type="caution">
    <text evidence="5">The sequence shown here is derived from an EMBL/GenBank/DDBJ whole genome shotgun (WGS) entry which is preliminary data.</text>
</comment>
<dbReference type="GO" id="GO:0016813">
    <property type="term" value="F:hydrolase activity, acting on carbon-nitrogen (but not peptide) bonds, in linear amidines"/>
    <property type="evidence" value="ECO:0007669"/>
    <property type="project" value="InterPro"/>
</dbReference>
<keyword evidence="3" id="KW-0479">Metal-binding</keyword>
<dbReference type="NCBIfam" id="TIGR01879">
    <property type="entry name" value="hydantase"/>
    <property type="match status" value="1"/>
</dbReference>
<evidence type="ECO:0000256" key="2">
    <source>
        <dbReference type="ARBA" id="ARBA00022801"/>
    </source>
</evidence>
<comment type="cofactor">
    <cofactor evidence="3">
        <name>Zn(2+)</name>
        <dbReference type="ChEBI" id="CHEBI:29105"/>
    </cofactor>
    <text evidence="3">Binds 2 Zn(2+) ions per subunit.</text>
</comment>
<dbReference type="Pfam" id="PF01546">
    <property type="entry name" value="Peptidase_M20"/>
    <property type="match status" value="1"/>
</dbReference>
<evidence type="ECO:0000313" key="5">
    <source>
        <dbReference type="EMBL" id="PAE88941.1"/>
    </source>
</evidence>
<comment type="similarity">
    <text evidence="1">Belongs to the peptidase M20 family.</text>
</comment>
<dbReference type="InterPro" id="IPR010158">
    <property type="entry name" value="Amidase_Cbmase"/>
</dbReference>
<feature type="binding site" evidence="3">
    <location>
        <position position="96"/>
    </location>
    <ligand>
        <name>Zn(2+)</name>
        <dbReference type="ChEBI" id="CHEBI:29105"/>
        <label>2</label>
    </ligand>
</feature>
<sequence length="414" mass="44860">MNTNKLTVNHERLKQTLQAFAAFGATGNNGVTRLALSEEDQQARAYLRQQCEALGLVVTTDDLGNMYSVIPGKQRDVPPVYLGSHLDTVKKGGRFDGVLGVAGALEVLRTVVEHKLELNVPLGLINFTNEEGARFEPSMMASGILAGKFSKDAMLQSTDHDGVSFGEALAASGFAGSAHHRLTDASAFLELHIEQGPVLEAEKQTIGAVECVVGMVCYEIEICGKSNHAGTTPQRMRHDALTAANACMTAFHEKLAPLDDTLVYTIGRFNVFPNIHTVIPGRAVFTLEARHQDEAVLAAVETVIQEVAGACSLPCQATKRWSRETVWFNNSLVAQVEESAKALGYPCKRMVSGAGHDAQFISSLVPTAMIFVPSRGGISHAEEEWTSWEDCEKGVNVLLETALKRTMHEEAIKQ</sequence>
<dbReference type="SUPFAM" id="SSF53187">
    <property type="entry name" value="Zn-dependent exopeptidases"/>
    <property type="match status" value="1"/>
</dbReference>
<feature type="binding site" evidence="3">
    <location>
        <position position="85"/>
    </location>
    <ligand>
        <name>Zn(2+)</name>
        <dbReference type="ChEBI" id="CHEBI:29105"/>
        <label>1</label>
    </ligand>
</feature>
<dbReference type="InterPro" id="IPR001261">
    <property type="entry name" value="ArgE/DapE_CS"/>
</dbReference>
<dbReference type="NCBIfam" id="NF006771">
    <property type="entry name" value="PRK09290.1-5"/>
    <property type="match status" value="1"/>
</dbReference>
<dbReference type="PIRSF" id="PIRSF001235">
    <property type="entry name" value="Amidase_carbamoylase"/>
    <property type="match status" value="1"/>
</dbReference>
<proteinExistence type="inferred from homology"/>
<dbReference type="GO" id="GO:0046872">
    <property type="term" value="F:metal ion binding"/>
    <property type="evidence" value="ECO:0007669"/>
    <property type="project" value="UniProtKB-KW"/>
</dbReference>
<dbReference type="RefSeq" id="WP_095326619.1">
    <property type="nucleotide sequence ID" value="NZ_NPCC01000012.1"/>
</dbReference>
<dbReference type="Gene3D" id="3.40.630.10">
    <property type="entry name" value="Zn peptidases"/>
    <property type="match status" value="1"/>
</dbReference>
<organism evidence="5 6">
    <name type="scientific">Shouchella clausii</name>
    <name type="common">Alkalihalobacillus clausii</name>
    <dbReference type="NCBI Taxonomy" id="79880"/>
    <lineage>
        <taxon>Bacteria</taxon>
        <taxon>Bacillati</taxon>
        <taxon>Bacillota</taxon>
        <taxon>Bacilli</taxon>
        <taxon>Bacillales</taxon>
        <taxon>Bacillaceae</taxon>
        <taxon>Shouchella</taxon>
    </lineage>
</organism>
<keyword evidence="3" id="KW-0862">Zinc</keyword>
<evidence type="ECO:0000256" key="1">
    <source>
        <dbReference type="ARBA" id="ARBA00006153"/>
    </source>
</evidence>
<dbReference type="InterPro" id="IPR036264">
    <property type="entry name" value="Bact_exopeptidase_dim_dom"/>
</dbReference>
<evidence type="ECO:0000256" key="3">
    <source>
        <dbReference type="PIRSR" id="PIRSR001235-1"/>
    </source>
</evidence>
<dbReference type="Pfam" id="PF07687">
    <property type="entry name" value="M20_dimer"/>
    <property type="match status" value="1"/>
</dbReference>
<feature type="binding site" evidence="3">
    <location>
        <position position="96"/>
    </location>
    <ligand>
        <name>Zn(2+)</name>
        <dbReference type="ChEBI" id="CHEBI:29105"/>
        <label>1</label>
    </ligand>
</feature>
<gene>
    <name evidence="5" type="ORF">CHH72_11245</name>
</gene>
<reference evidence="5 6" key="1">
    <citation type="submission" date="2017-07" db="EMBL/GenBank/DDBJ databases">
        <title>Isolation and whole genome analysis of endospore-forming bacteria from heroin.</title>
        <authorList>
            <person name="Kalinowski J."/>
            <person name="Ahrens B."/>
            <person name="Al-Dilaimi A."/>
            <person name="Winkler A."/>
            <person name="Wibberg D."/>
            <person name="Schleenbecker U."/>
            <person name="Ruckert C."/>
            <person name="Wolfel R."/>
            <person name="Grass G."/>
        </authorList>
    </citation>
    <scope>NUCLEOTIDE SEQUENCE [LARGE SCALE GENOMIC DNA]</scope>
    <source>
        <strain evidence="5 6">7539</strain>
    </source>
</reference>
<name>A0A268NZV3_SHOCL</name>
<dbReference type="PANTHER" id="PTHR32494">
    <property type="entry name" value="ALLANTOATE DEIMINASE-RELATED"/>
    <property type="match status" value="1"/>
</dbReference>
<feature type="binding site" evidence="3">
    <location>
        <position position="380"/>
    </location>
    <ligand>
        <name>Zn(2+)</name>
        <dbReference type="ChEBI" id="CHEBI:29105"/>
        <label>2</label>
    </ligand>
</feature>
<dbReference type="InterPro" id="IPR011650">
    <property type="entry name" value="Peptidase_M20_dimer"/>
</dbReference>
<feature type="binding site" evidence="3">
    <location>
        <position position="192"/>
    </location>
    <ligand>
        <name>Zn(2+)</name>
        <dbReference type="ChEBI" id="CHEBI:29105"/>
        <label>1</label>
    </ligand>
</feature>
<protein>
    <submittedName>
        <fullName evidence="5">Zn-dependent hydrolase</fullName>
    </submittedName>
</protein>
<dbReference type="InterPro" id="IPR002933">
    <property type="entry name" value="Peptidase_M20"/>
</dbReference>
<feature type="binding site" evidence="3">
    <location>
        <position position="131"/>
    </location>
    <ligand>
        <name>Zn(2+)</name>
        <dbReference type="ChEBI" id="CHEBI:29105"/>
        <label>2</label>
    </ligand>
</feature>
<dbReference type="PANTHER" id="PTHR32494:SF5">
    <property type="entry name" value="ALLANTOATE AMIDOHYDROLASE"/>
    <property type="match status" value="1"/>
</dbReference>
<dbReference type="EMBL" id="NPCC01000012">
    <property type="protein sequence ID" value="PAE88941.1"/>
    <property type="molecule type" value="Genomic_DNA"/>
</dbReference>
<dbReference type="Gene3D" id="3.30.70.360">
    <property type="match status" value="1"/>
</dbReference>
<accession>A0A268NZV3</accession>
<dbReference type="CDD" id="cd03884">
    <property type="entry name" value="M20_bAS"/>
    <property type="match status" value="1"/>
</dbReference>
<evidence type="ECO:0000313" key="6">
    <source>
        <dbReference type="Proteomes" id="UP000216207"/>
    </source>
</evidence>
<dbReference type="SUPFAM" id="SSF55031">
    <property type="entry name" value="Bacterial exopeptidase dimerisation domain"/>
    <property type="match status" value="1"/>
</dbReference>
<evidence type="ECO:0000259" key="4">
    <source>
        <dbReference type="Pfam" id="PF07687"/>
    </source>
</evidence>
<keyword evidence="2 5" id="KW-0378">Hydrolase</keyword>
<dbReference type="AlphaFoldDB" id="A0A268NZV3"/>
<dbReference type="Proteomes" id="UP000216207">
    <property type="component" value="Unassembled WGS sequence"/>
</dbReference>